<protein>
    <recommendedName>
        <fullName evidence="5">DNA-directed RNA polymerase specialized sigma24 family protein</fullName>
    </recommendedName>
</protein>
<keyword evidence="2" id="KW-1133">Transmembrane helix</keyword>
<feature type="transmembrane region" description="Helical" evidence="2">
    <location>
        <begin position="227"/>
        <end position="247"/>
    </location>
</feature>
<reference evidence="3 4" key="1">
    <citation type="submission" date="2022-03" db="EMBL/GenBank/DDBJ databases">
        <title>Complete genome of Streptomyces rimosus ssp. rimosus R7 (=ATCC 10970).</title>
        <authorList>
            <person name="Beganovic S."/>
            <person name="Ruckert C."/>
            <person name="Busche T."/>
            <person name="Kalinowski J."/>
            <person name="Wittmann C."/>
        </authorList>
    </citation>
    <scope>NUCLEOTIDE SEQUENCE [LARGE SCALE GENOMIC DNA]</scope>
    <source>
        <strain evidence="3 4">R7</strain>
    </source>
</reference>
<proteinExistence type="predicted"/>
<evidence type="ECO:0000313" key="4">
    <source>
        <dbReference type="Proteomes" id="UP000829494"/>
    </source>
</evidence>
<evidence type="ECO:0000313" key="3">
    <source>
        <dbReference type="EMBL" id="UNZ08377.1"/>
    </source>
</evidence>
<organism evidence="3 4">
    <name type="scientific">Streptomyces rimosus subsp. rimosus</name>
    <dbReference type="NCBI Taxonomy" id="132474"/>
    <lineage>
        <taxon>Bacteria</taxon>
        <taxon>Bacillati</taxon>
        <taxon>Actinomycetota</taxon>
        <taxon>Actinomycetes</taxon>
        <taxon>Kitasatosporales</taxon>
        <taxon>Streptomycetaceae</taxon>
        <taxon>Streptomyces</taxon>
    </lineage>
</organism>
<dbReference type="GeneID" id="66852472"/>
<gene>
    <name evidence="3" type="ORF">SRIMR7_40110</name>
</gene>
<dbReference type="RefSeq" id="WP_050498890.1">
    <property type="nucleotide sequence ID" value="NZ_CP043497.1"/>
</dbReference>
<feature type="compositionally biased region" description="Low complexity" evidence="1">
    <location>
        <begin position="633"/>
        <end position="645"/>
    </location>
</feature>
<keyword evidence="4" id="KW-1185">Reference proteome</keyword>
<evidence type="ECO:0008006" key="5">
    <source>
        <dbReference type="Google" id="ProtNLM"/>
    </source>
</evidence>
<keyword evidence="2" id="KW-0472">Membrane</keyword>
<dbReference type="EMBL" id="CP094298">
    <property type="protein sequence ID" value="UNZ08377.1"/>
    <property type="molecule type" value="Genomic_DNA"/>
</dbReference>
<sequence length="656" mass="70680">MVTSRHRSPDGRERITLDEAEAGLVEQYPDLVRLAYLTLPPTLSRHRKVLAAHGLVQRALPGFRQRRAVPRVPAQRLGTERHGAAWVRERVLRAALAYERRPRWWPASLPPPRALRPTLPLVWGLRLFPRAGGREEIALGQALSGLSADVRAAFVLCRADGLPETQVRALLCASGARRPDRALRIARQLDAPAVAAAQTLLRSAEFNACAVQTRPTDLLRRRHRFRLAWAVAAVVAVGAVVLAATGAPTGQRPPRAAVGTTPVAPEDLVRAPREEWADTARVDFTAWPPRGGRTDDRDLLTRALTTWTHPARGTHITRTPGTFTGPPPAGTQLLYAGEADGSAVVIFHDGLRAIRYTEPLSPDGHATLAFTRTDSSDMTTAAALVVTRPHGAARYLTAPWIAEARTRDLLRPDGPARRLRVSTEGVTEPVPSPASAGACGSWPTLQLRTSARIAEKTTFLATDLGGLTPAHLTHTPQPGDDTPTWQPREPITEAALQSWSRTACHLSDLPHGVRTVNLWNFAEQPLPENGGRAVWSCVRADTWRGTGEVSVLFTTPGEAGRVVARESATGACSRYGREVVASARWRAPSGHGYLVAAGSRGVVGIEVVGVVRASEEGRLLAVRAPGGARAQVRGALPGAGRPPRSGARRRIDGGRR</sequence>
<name>A0ABY3ZDJ7_STRRM</name>
<evidence type="ECO:0000256" key="2">
    <source>
        <dbReference type="SAM" id="Phobius"/>
    </source>
</evidence>
<keyword evidence="2" id="KW-0812">Transmembrane</keyword>
<accession>A0ABY3ZDJ7</accession>
<evidence type="ECO:0000256" key="1">
    <source>
        <dbReference type="SAM" id="MobiDB-lite"/>
    </source>
</evidence>
<feature type="region of interest" description="Disordered" evidence="1">
    <location>
        <begin position="632"/>
        <end position="656"/>
    </location>
</feature>
<dbReference type="Proteomes" id="UP000829494">
    <property type="component" value="Chromosome"/>
</dbReference>